<dbReference type="PANTHER" id="PTHR21716:SF4">
    <property type="entry name" value="TRANSMEMBRANE PROTEIN 245"/>
    <property type="match status" value="1"/>
</dbReference>
<dbReference type="AlphaFoldDB" id="A0A9X9S3K2"/>
<dbReference type="EMBL" id="CP113361">
    <property type="protein sequence ID" value="WAI01112.1"/>
    <property type="molecule type" value="Genomic_DNA"/>
</dbReference>
<keyword evidence="3 6" id="KW-0812">Transmembrane</keyword>
<evidence type="ECO:0000313" key="8">
    <source>
        <dbReference type="Proteomes" id="UP001163096"/>
    </source>
</evidence>
<keyword evidence="8" id="KW-1185">Reference proteome</keyword>
<comment type="subcellular location">
    <subcellularLocation>
        <location evidence="1">Membrane</location>
        <topology evidence="1">Multi-pass membrane protein</topology>
    </subcellularLocation>
</comment>
<dbReference type="KEGG" id="mou:OU421_11925"/>
<dbReference type="GeneID" id="76835821"/>
<dbReference type="RefSeq" id="WP_268186326.1">
    <property type="nucleotide sequence ID" value="NZ_CP113361.1"/>
</dbReference>
<evidence type="ECO:0000313" key="7">
    <source>
        <dbReference type="EMBL" id="WAI01112.1"/>
    </source>
</evidence>
<accession>A0A9X9S3K2</accession>
<feature type="transmembrane region" description="Helical" evidence="6">
    <location>
        <begin position="260"/>
        <end position="280"/>
    </location>
</feature>
<feature type="transmembrane region" description="Helical" evidence="6">
    <location>
        <begin position="223"/>
        <end position="253"/>
    </location>
</feature>
<feature type="transmembrane region" description="Helical" evidence="6">
    <location>
        <begin position="14"/>
        <end position="47"/>
    </location>
</feature>
<evidence type="ECO:0000256" key="1">
    <source>
        <dbReference type="ARBA" id="ARBA00004141"/>
    </source>
</evidence>
<proteinExistence type="inferred from homology"/>
<dbReference type="Proteomes" id="UP001163096">
    <property type="component" value="Chromosome"/>
</dbReference>
<evidence type="ECO:0000256" key="2">
    <source>
        <dbReference type="ARBA" id="ARBA00009773"/>
    </source>
</evidence>
<feature type="transmembrane region" description="Helical" evidence="6">
    <location>
        <begin position="194"/>
        <end position="217"/>
    </location>
</feature>
<feature type="transmembrane region" description="Helical" evidence="6">
    <location>
        <begin position="145"/>
        <end position="162"/>
    </location>
</feature>
<dbReference type="PANTHER" id="PTHR21716">
    <property type="entry name" value="TRANSMEMBRANE PROTEIN"/>
    <property type="match status" value="1"/>
</dbReference>
<keyword evidence="5 6" id="KW-0472">Membrane</keyword>
<dbReference type="Pfam" id="PF01594">
    <property type="entry name" value="AI-2E_transport"/>
    <property type="match status" value="1"/>
</dbReference>
<protein>
    <submittedName>
        <fullName evidence="7">AI-2E family transporter</fullName>
    </submittedName>
</protein>
<organism evidence="7 8">
    <name type="scientific">Methanogenium organophilum</name>
    <dbReference type="NCBI Taxonomy" id="2199"/>
    <lineage>
        <taxon>Archaea</taxon>
        <taxon>Methanobacteriati</taxon>
        <taxon>Methanobacteriota</taxon>
        <taxon>Stenosarchaea group</taxon>
        <taxon>Methanomicrobia</taxon>
        <taxon>Methanomicrobiales</taxon>
        <taxon>Methanomicrobiaceae</taxon>
        <taxon>Methanogenium</taxon>
    </lineage>
</organism>
<keyword evidence="4 6" id="KW-1133">Transmembrane helix</keyword>
<evidence type="ECO:0000256" key="6">
    <source>
        <dbReference type="SAM" id="Phobius"/>
    </source>
</evidence>
<name>A0A9X9S3K2_METOG</name>
<gene>
    <name evidence="7" type="ORF">OU421_11925</name>
</gene>
<dbReference type="InterPro" id="IPR002549">
    <property type="entry name" value="AI-2E-like"/>
</dbReference>
<reference evidence="7" key="1">
    <citation type="submission" date="2022-11" db="EMBL/GenBank/DDBJ databases">
        <title>Complete genome sequence of Methanogenium organophilum DSM 3596.</title>
        <authorList>
            <person name="Chen S.-C."/>
            <person name="Lai S.-J."/>
            <person name="You Y.-T."/>
        </authorList>
    </citation>
    <scope>NUCLEOTIDE SEQUENCE</scope>
    <source>
        <strain evidence="7">DSM 3596</strain>
    </source>
</reference>
<sequence>MKSAFADHDKLALLIIGIVLILTLYAFGSLLGIVILAISLAIVVMPLKTWLSRYVREQVAAFAVTFIVGFIVVGSLLFGVVILYENADYLTQIITDIYIAIMSMQQITTPGVASTPPIDVGEILDSQMEMIQSGFFSVVSGFTEAIFNAIIFFLTLFIFIFFGENIWKGILSGVPASMNTFVSHIEEISSNTLYSIYIVHISTSVITFLLAIPFFYVLGYGHILFWSLIVALFQLIPIIGPTLIMIFLGIYALATGDYRAAALIAIIGYPVVCAVPDLLFRPIMMGKRTSIHPAIMWVGFFGGLWIMGIVGFVIGPLVLALLVASGRELIRIMKQAKENGWLEKPPV</sequence>
<comment type="similarity">
    <text evidence="2">Belongs to the autoinducer-2 exporter (AI-2E) (TC 2.A.86) family.</text>
</comment>
<feature type="transmembrane region" description="Helical" evidence="6">
    <location>
        <begin position="300"/>
        <end position="324"/>
    </location>
</feature>
<evidence type="ECO:0000256" key="3">
    <source>
        <dbReference type="ARBA" id="ARBA00022692"/>
    </source>
</evidence>
<feature type="transmembrane region" description="Helical" evidence="6">
    <location>
        <begin position="59"/>
        <end position="84"/>
    </location>
</feature>
<dbReference type="GO" id="GO:0016020">
    <property type="term" value="C:membrane"/>
    <property type="evidence" value="ECO:0007669"/>
    <property type="project" value="UniProtKB-SubCell"/>
</dbReference>
<evidence type="ECO:0000256" key="4">
    <source>
        <dbReference type="ARBA" id="ARBA00022989"/>
    </source>
</evidence>
<evidence type="ECO:0000256" key="5">
    <source>
        <dbReference type="ARBA" id="ARBA00023136"/>
    </source>
</evidence>